<gene>
    <name evidence="3" type="ORF">MICPUN_109143</name>
</gene>
<dbReference type="InParanoid" id="C1EE17"/>
<evidence type="ECO:0000256" key="1">
    <source>
        <dbReference type="SAM" id="MobiDB-lite"/>
    </source>
</evidence>
<evidence type="ECO:0000313" key="3">
    <source>
        <dbReference type="EMBL" id="ACO66460.1"/>
    </source>
</evidence>
<dbReference type="EMBL" id="CP001330">
    <property type="protein sequence ID" value="ACO66460.1"/>
    <property type="molecule type" value="Genomic_DNA"/>
</dbReference>
<dbReference type="InterPro" id="IPR013177">
    <property type="entry name" value="Ribosomal_mS38_C"/>
</dbReference>
<dbReference type="SMART" id="SM01155">
    <property type="entry name" value="DUF1713"/>
    <property type="match status" value="1"/>
</dbReference>
<protein>
    <recommendedName>
        <fullName evidence="2">Ribosomal protein mS38 C-terminal domain-containing protein</fullName>
    </recommendedName>
</protein>
<name>C1EE17_MICCC</name>
<accession>C1EE17</accession>
<organism evidence="3 4">
    <name type="scientific">Micromonas commoda (strain RCC299 / NOUM17 / CCMP2709)</name>
    <name type="common">Picoplanktonic green alga</name>
    <dbReference type="NCBI Taxonomy" id="296587"/>
    <lineage>
        <taxon>Eukaryota</taxon>
        <taxon>Viridiplantae</taxon>
        <taxon>Chlorophyta</taxon>
        <taxon>Mamiellophyceae</taxon>
        <taxon>Mamiellales</taxon>
        <taxon>Mamiellaceae</taxon>
        <taxon>Micromonas</taxon>
    </lineage>
</organism>
<dbReference type="GeneID" id="8247624"/>
<keyword evidence="4" id="KW-1185">Reference proteome</keyword>
<evidence type="ECO:0000259" key="2">
    <source>
        <dbReference type="SMART" id="SM01155"/>
    </source>
</evidence>
<dbReference type="RefSeq" id="XP_002505202.1">
    <property type="nucleotide sequence ID" value="XM_002505156.1"/>
</dbReference>
<sequence>MSAATRHAARRLAESLSRRLSLARAATSSGAADRAIHEAPRRRNGPADPRRREAEPAPLPSPSPSPDVVNRANRRGAGASGLTVGELRAQLAQRHGGWGGDEDDEDWYGDHPLDAVMERLAKETMGPDAKTVRIGDGVTVVMPGQIMNVIDGFGDGHGIQAASVKLKRKRKMAKHKHRKRRKRDRNKN</sequence>
<feature type="region of interest" description="Disordered" evidence="1">
    <location>
        <begin position="164"/>
        <end position="188"/>
    </location>
</feature>
<evidence type="ECO:0000313" key="4">
    <source>
        <dbReference type="Proteomes" id="UP000002009"/>
    </source>
</evidence>
<feature type="domain" description="Ribosomal protein mS38 C-terminal" evidence="2">
    <location>
        <begin position="160"/>
        <end position="187"/>
    </location>
</feature>
<feature type="compositionally biased region" description="Basic residues" evidence="1">
    <location>
        <begin position="165"/>
        <end position="188"/>
    </location>
</feature>
<feature type="compositionally biased region" description="Low complexity" evidence="1">
    <location>
        <begin position="21"/>
        <end position="33"/>
    </location>
</feature>
<dbReference type="Pfam" id="PF08213">
    <property type="entry name" value="COX24_C"/>
    <property type="match status" value="1"/>
</dbReference>
<dbReference type="Proteomes" id="UP000002009">
    <property type="component" value="Chromosome 11"/>
</dbReference>
<feature type="region of interest" description="Disordered" evidence="1">
    <location>
        <begin position="21"/>
        <end position="73"/>
    </location>
</feature>
<dbReference type="KEGG" id="mis:MICPUN_109143"/>
<reference evidence="3 4" key="1">
    <citation type="journal article" date="2009" name="Science">
        <title>Green evolution and dynamic adaptations revealed by genomes of the marine picoeukaryotes Micromonas.</title>
        <authorList>
            <person name="Worden A.Z."/>
            <person name="Lee J.H."/>
            <person name="Mock T."/>
            <person name="Rouze P."/>
            <person name="Simmons M.P."/>
            <person name="Aerts A.L."/>
            <person name="Allen A.E."/>
            <person name="Cuvelier M.L."/>
            <person name="Derelle E."/>
            <person name="Everett M.V."/>
            <person name="Foulon E."/>
            <person name="Grimwood J."/>
            <person name="Gundlach H."/>
            <person name="Henrissat B."/>
            <person name="Napoli C."/>
            <person name="McDonald S.M."/>
            <person name="Parker M.S."/>
            <person name="Rombauts S."/>
            <person name="Salamov A."/>
            <person name="Von Dassow P."/>
            <person name="Badger J.H."/>
            <person name="Coutinho P.M."/>
            <person name="Demir E."/>
            <person name="Dubchak I."/>
            <person name="Gentemann C."/>
            <person name="Eikrem W."/>
            <person name="Gready J.E."/>
            <person name="John U."/>
            <person name="Lanier W."/>
            <person name="Lindquist E.A."/>
            <person name="Lucas S."/>
            <person name="Mayer K.F."/>
            <person name="Moreau H."/>
            <person name="Not F."/>
            <person name="Otillar R."/>
            <person name="Panaud O."/>
            <person name="Pangilinan J."/>
            <person name="Paulsen I."/>
            <person name="Piegu B."/>
            <person name="Poliakov A."/>
            <person name="Robbens S."/>
            <person name="Schmutz J."/>
            <person name="Toulza E."/>
            <person name="Wyss T."/>
            <person name="Zelensky A."/>
            <person name="Zhou K."/>
            <person name="Armbrust E.V."/>
            <person name="Bhattacharya D."/>
            <person name="Goodenough U.W."/>
            <person name="Van de Peer Y."/>
            <person name="Grigoriev I.V."/>
        </authorList>
    </citation>
    <scope>NUCLEOTIDE SEQUENCE [LARGE SCALE GENOMIC DNA]</scope>
    <source>
        <strain evidence="4">RCC299 / NOUM17</strain>
    </source>
</reference>
<dbReference type="AlphaFoldDB" id="C1EE17"/>
<proteinExistence type="predicted"/>